<keyword evidence="3" id="KW-1185">Reference proteome</keyword>
<dbReference type="AlphaFoldDB" id="A0A8B6GER9"/>
<evidence type="ECO:0000313" key="3">
    <source>
        <dbReference type="Proteomes" id="UP000596742"/>
    </source>
</evidence>
<accession>A0A8B6GER9</accession>
<name>A0A8B6GER9_MYTGA</name>
<reference evidence="2" key="1">
    <citation type="submission" date="2018-11" db="EMBL/GenBank/DDBJ databases">
        <authorList>
            <person name="Alioto T."/>
            <person name="Alioto T."/>
        </authorList>
    </citation>
    <scope>NUCLEOTIDE SEQUENCE</scope>
</reference>
<dbReference type="OrthoDB" id="6131880at2759"/>
<dbReference type="Proteomes" id="UP000596742">
    <property type="component" value="Unassembled WGS sequence"/>
</dbReference>
<dbReference type="EMBL" id="UYJE01008297">
    <property type="protein sequence ID" value="VDI62818.1"/>
    <property type="molecule type" value="Genomic_DNA"/>
</dbReference>
<evidence type="ECO:0000259" key="1">
    <source>
        <dbReference type="Pfam" id="PF20700"/>
    </source>
</evidence>
<protein>
    <recommendedName>
        <fullName evidence="1">Mutator-like transposase domain-containing protein</fullName>
    </recommendedName>
</protein>
<dbReference type="InterPro" id="IPR049012">
    <property type="entry name" value="Mutator_transp_dom"/>
</dbReference>
<evidence type="ECO:0000313" key="2">
    <source>
        <dbReference type="EMBL" id="VDI62818.1"/>
    </source>
</evidence>
<sequence>MADSIGCRDRRGRFRKQNTQIDVSSAFRFVENIEIEHNYECGNHVYDCGANGCEMCCPGIGKLVESRKVNTSRTWSSGRRLVIWAVLLDNLKFCKQCNMGPLPLTNDFVKGEMKCGLSKYLYVQCSSCMELNRVPYGSHHRDPSKPKAKGMPAMLDSIGGPQRVYNVLTTLNLPSISHKNLKVMERRAGDMIEDFANISMERRGREAFAGEMMFISINT</sequence>
<proteinExistence type="predicted"/>
<gene>
    <name evidence="2" type="ORF">MGAL_10B048761</name>
</gene>
<comment type="caution">
    <text evidence="2">The sequence shown here is derived from an EMBL/GenBank/DDBJ whole genome shotgun (WGS) entry which is preliminary data.</text>
</comment>
<dbReference type="Pfam" id="PF20700">
    <property type="entry name" value="Mutator"/>
    <property type="match status" value="1"/>
</dbReference>
<organism evidence="2 3">
    <name type="scientific">Mytilus galloprovincialis</name>
    <name type="common">Mediterranean mussel</name>
    <dbReference type="NCBI Taxonomy" id="29158"/>
    <lineage>
        <taxon>Eukaryota</taxon>
        <taxon>Metazoa</taxon>
        <taxon>Spiralia</taxon>
        <taxon>Lophotrochozoa</taxon>
        <taxon>Mollusca</taxon>
        <taxon>Bivalvia</taxon>
        <taxon>Autobranchia</taxon>
        <taxon>Pteriomorphia</taxon>
        <taxon>Mytilida</taxon>
        <taxon>Mytiloidea</taxon>
        <taxon>Mytilidae</taxon>
        <taxon>Mytilinae</taxon>
        <taxon>Mytilus</taxon>
    </lineage>
</organism>
<feature type="domain" description="Mutator-like transposase" evidence="1">
    <location>
        <begin position="78"/>
        <end position="207"/>
    </location>
</feature>